<evidence type="ECO:0000256" key="9">
    <source>
        <dbReference type="ARBA" id="ARBA00022840"/>
    </source>
</evidence>
<keyword evidence="9" id="KW-0067">ATP-binding</keyword>
<evidence type="ECO:0000256" key="12">
    <source>
        <dbReference type="ARBA" id="ARBA00023136"/>
    </source>
</evidence>
<evidence type="ECO:0000259" key="16">
    <source>
        <dbReference type="PROSITE" id="PS50113"/>
    </source>
</evidence>
<gene>
    <name evidence="18" type="ORF">GC093_22480</name>
</gene>
<dbReference type="InterPro" id="IPR000700">
    <property type="entry name" value="PAS-assoc_C"/>
</dbReference>
<dbReference type="SMART" id="SM00091">
    <property type="entry name" value="PAS"/>
    <property type="match status" value="1"/>
</dbReference>
<keyword evidence="7" id="KW-0547">Nucleotide-binding</keyword>
<reference evidence="18" key="1">
    <citation type="submission" date="2019-10" db="EMBL/GenBank/DDBJ databases">
        <title>Description of Paenibacillus glebae sp. nov.</title>
        <authorList>
            <person name="Carlier A."/>
            <person name="Qi S."/>
        </authorList>
    </citation>
    <scope>NUCLEOTIDE SEQUENCE</scope>
    <source>
        <strain evidence="18">LMG 31456</strain>
    </source>
</reference>
<dbReference type="PANTHER" id="PTHR43065">
    <property type="entry name" value="SENSOR HISTIDINE KINASE"/>
    <property type="match status" value="1"/>
</dbReference>
<dbReference type="Proteomes" id="UP000641588">
    <property type="component" value="Unassembled WGS sequence"/>
</dbReference>
<dbReference type="Pfam" id="PF00672">
    <property type="entry name" value="HAMP"/>
    <property type="match status" value="1"/>
</dbReference>
<dbReference type="GO" id="GO:0005524">
    <property type="term" value="F:ATP binding"/>
    <property type="evidence" value="ECO:0007669"/>
    <property type="project" value="UniProtKB-KW"/>
</dbReference>
<evidence type="ECO:0000313" key="19">
    <source>
        <dbReference type="Proteomes" id="UP000641588"/>
    </source>
</evidence>
<feature type="domain" description="Histidine kinase" evidence="14">
    <location>
        <begin position="509"/>
        <end position="715"/>
    </location>
</feature>
<dbReference type="SUPFAM" id="SSF55785">
    <property type="entry name" value="PYP-like sensor domain (PAS domain)"/>
    <property type="match status" value="1"/>
</dbReference>
<evidence type="ECO:0000256" key="3">
    <source>
        <dbReference type="ARBA" id="ARBA00012438"/>
    </source>
</evidence>
<dbReference type="NCBIfam" id="TIGR00229">
    <property type="entry name" value="sensory_box"/>
    <property type="match status" value="1"/>
</dbReference>
<keyword evidence="10" id="KW-0749">Sporulation</keyword>
<protein>
    <recommendedName>
        <fullName evidence="3">histidine kinase</fullName>
        <ecNumber evidence="3">2.7.13.3</ecNumber>
    </recommendedName>
</protein>
<dbReference type="PROSITE" id="PS50113">
    <property type="entry name" value="PAC"/>
    <property type="match status" value="1"/>
</dbReference>
<dbReference type="PROSITE" id="PS50112">
    <property type="entry name" value="PAS"/>
    <property type="match status" value="1"/>
</dbReference>
<comment type="subcellular location">
    <subcellularLocation>
        <location evidence="2">Cell membrane</location>
        <topology evidence="2">Multi-pass membrane protein</topology>
    </subcellularLocation>
</comment>
<keyword evidence="6" id="KW-0808">Transferase</keyword>
<evidence type="ECO:0000256" key="2">
    <source>
        <dbReference type="ARBA" id="ARBA00004651"/>
    </source>
</evidence>
<dbReference type="InterPro" id="IPR005467">
    <property type="entry name" value="His_kinase_dom"/>
</dbReference>
<dbReference type="Gene3D" id="3.30.450.20">
    <property type="entry name" value="PAS domain"/>
    <property type="match status" value="1"/>
</dbReference>
<dbReference type="Gene3D" id="3.30.565.10">
    <property type="entry name" value="Histidine kinase-like ATPase, C-terminal domain"/>
    <property type="match status" value="1"/>
</dbReference>
<evidence type="ECO:0000256" key="4">
    <source>
        <dbReference type="ARBA" id="ARBA00022475"/>
    </source>
</evidence>
<dbReference type="PANTHER" id="PTHR43065:SF34">
    <property type="entry name" value="SPORULATION KINASE A"/>
    <property type="match status" value="1"/>
</dbReference>
<dbReference type="EC" id="2.7.13.3" evidence="3"/>
<dbReference type="CDD" id="cd00082">
    <property type="entry name" value="HisKA"/>
    <property type="match status" value="1"/>
</dbReference>
<dbReference type="GO" id="GO:0005886">
    <property type="term" value="C:plasma membrane"/>
    <property type="evidence" value="ECO:0007669"/>
    <property type="project" value="UniProtKB-SubCell"/>
</dbReference>
<dbReference type="InterPro" id="IPR000014">
    <property type="entry name" value="PAS"/>
</dbReference>
<keyword evidence="4" id="KW-1003">Cell membrane</keyword>
<accession>A0A972K2J4</accession>
<evidence type="ECO:0000256" key="13">
    <source>
        <dbReference type="SAM" id="Coils"/>
    </source>
</evidence>
<dbReference type="SUPFAM" id="SSF47384">
    <property type="entry name" value="Homodimeric domain of signal transducing histidine kinase"/>
    <property type="match status" value="1"/>
</dbReference>
<keyword evidence="11" id="KW-0902">Two-component regulatory system</keyword>
<evidence type="ECO:0000256" key="8">
    <source>
        <dbReference type="ARBA" id="ARBA00022777"/>
    </source>
</evidence>
<dbReference type="Pfam" id="PF00512">
    <property type="entry name" value="HisKA"/>
    <property type="match status" value="1"/>
</dbReference>
<dbReference type="SUPFAM" id="SSF55874">
    <property type="entry name" value="ATPase domain of HSP90 chaperone/DNA topoisomerase II/histidine kinase"/>
    <property type="match status" value="1"/>
</dbReference>
<evidence type="ECO:0000256" key="7">
    <source>
        <dbReference type="ARBA" id="ARBA00022741"/>
    </source>
</evidence>
<dbReference type="InterPro" id="IPR036097">
    <property type="entry name" value="HisK_dim/P_sf"/>
</dbReference>
<dbReference type="SMART" id="SM00387">
    <property type="entry name" value="HATPase_c"/>
    <property type="match status" value="1"/>
</dbReference>
<comment type="catalytic activity">
    <reaction evidence="1">
        <text>ATP + protein L-histidine = ADP + protein N-phospho-L-histidine.</text>
        <dbReference type="EC" id="2.7.13.3"/>
    </reaction>
</comment>
<dbReference type="InterPro" id="IPR003594">
    <property type="entry name" value="HATPase_dom"/>
</dbReference>
<dbReference type="FunFam" id="1.10.287.130:FF:000040">
    <property type="entry name" value="PAS domain-containing sensor histidine kinase"/>
    <property type="match status" value="1"/>
</dbReference>
<feature type="coiled-coil region" evidence="13">
    <location>
        <begin position="348"/>
        <end position="382"/>
    </location>
</feature>
<dbReference type="InterPro" id="IPR004358">
    <property type="entry name" value="Sig_transdc_His_kin-like_C"/>
</dbReference>
<dbReference type="GO" id="GO:0000155">
    <property type="term" value="F:phosphorelay sensor kinase activity"/>
    <property type="evidence" value="ECO:0007669"/>
    <property type="project" value="InterPro"/>
</dbReference>
<dbReference type="Pfam" id="PF02518">
    <property type="entry name" value="HATPase_c"/>
    <property type="match status" value="1"/>
</dbReference>
<sequence length="721" mass="80945">MLTIAEQMSASVEVSQQARQYIEDMMGEKLRATAIAAQAQLNPDISKVTNEELVVLSKELGIDNLTLWSKLDNDIVALKSSNPKEINLSSKSWDYWYAAFLQLFDKHNVTIQQGQRLPNYWSGPINFSTSDPSIINKWGNYYDGTTNYMINPYMNAKTILDFQQTAGTEAIVNKLLQKNPNIVEITGFDPDFIGKAPIIKIKQGIPVYNLDVRDVIFGAYTYKDEENDVVNIHKTIQTGEIITTEANLNGKHIIKSFIPVKENHPYVIGINFDRSAIDQVLNHQLFVQCMISLGLWLVTMVTSYFMAGLLIRPIHQILGTVNEVAAGNFGTLTSSRRNDELGLLSSRVNTMTLNLRSYTTQLKEAAEELRNTKEYLESLVNHTSDAIHVSDLQGNVTQANKAFETMYGWGLDEVLGKPLTNIPEPYYEEYNDKVLSMLQGHSVADYETIRYDKDGRLLDVSITISPIRDEMGIIVAVASITRNITTRKQTEEVLRRSEKLSLIGQLAAGVAHEIRNPLTTLKGFVQLQKQLKGPLKESYLDIMLTELDRINFIVGEFLVLAKPQATHFQLADIRDILKDMGMLLELQAILNNVEIDLQFAEEVPLIHCEVNQLKQVFINVLKNAIEAMPDSGKIIIELFSPNSDHVVIRVTDQGCGIPEEYLKRVGEPFFTIKENGNGLGIMVTQRIINNHKGSITIQSTPGEGTCVEIILPCAPVEERQP</sequence>
<organism evidence="18 19">
    <name type="scientific">Paenibacillus foliorum</name>
    <dbReference type="NCBI Taxonomy" id="2654974"/>
    <lineage>
        <taxon>Bacteria</taxon>
        <taxon>Bacillati</taxon>
        <taxon>Bacillota</taxon>
        <taxon>Bacilli</taxon>
        <taxon>Bacillales</taxon>
        <taxon>Paenibacillaceae</taxon>
        <taxon>Paenibacillus</taxon>
    </lineage>
</organism>
<dbReference type="CDD" id="cd00130">
    <property type="entry name" value="PAS"/>
    <property type="match status" value="1"/>
</dbReference>
<dbReference type="Gene3D" id="6.10.340.10">
    <property type="match status" value="1"/>
</dbReference>
<dbReference type="Gene3D" id="1.10.287.130">
    <property type="match status" value="1"/>
</dbReference>
<evidence type="ECO:0000259" key="14">
    <source>
        <dbReference type="PROSITE" id="PS50109"/>
    </source>
</evidence>
<keyword evidence="8" id="KW-0418">Kinase</keyword>
<dbReference type="CDD" id="cd06225">
    <property type="entry name" value="HAMP"/>
    <property type="match status" value="1"/>
</dbReference>
<dbReference type="Pfam" id="PF13426">
    <property type="entry name" value="PAS_9"/>
    <property type="match status" value="1"/>
</dbReference>
<proteinExistence type="predicted"/>
<keyword evidence="12" id="KW-0472">Membrane</keyword>
<dbReference type="SMART" id="SM00304">
    <property type="entry name" value="HAMP"/>
    <property type="match status" value="1"/>
</dbReference>
<evidence type="ECO:0000256" key="10">
    <source>
        <dbReference type="ARBA" id="ARBA00022969"/>
    </source>
</evidence>
<feature type="domain" description="HAMP" evidence="17">
    <location>
        <begin position="308"/>
        <end position="360"/>
    </location>
</feature>
<keyword evidence="13" id="KW-0175">Coiled coil</keyword>
<dbReference type="SUPFAM" id="SSF158472">
    <property type="entry name" value="HAMP domain-like"/>
    <property type="match status" value="1"/>
</dbReference>
<dbReference type="InterPro" id="IPR035965">
    <property type="entry name" value="PAS-like_dom_sf"/>
</dbReference>
<comment type="caution">
    <text evidence="18">The sequence shown here is derived from an EMBL/GenBank/DDBJ whole genome shotgun (WGS) entry which is preliminary data.</text>
</comment>
<dbReference type="InterPro" id="IPR003661">
    <property type="entry name" value="HisK_dim/P_dom"/>
</dbReference>
<name>A0A972K2J4_9BACL</name>
<evidence type="ECO:0000256" key="6">
    <source>
        <dbReference type="ARBA" id="ARBA00022679"/>
    </source>
</evidence>
<dbReference type="PROSITE" id="PS50109">
    <property type="entry name" value="HIS_KIN"/>
    <property type="match status" value="1"/>
</dbReference>
<evidence type="ECO:0000256" key="5">
    <source>
        <dbReference type="ARBA" id="ARBA00022553"/>
    </source>
</evidence>
<dbReference type="AlphaFoldDB" id="A0A972K2J4"/>
<evidence type="ECO:0000256" key="1">
    <source>
        <dbReference type="ARBA" id="ARBA00000085"/>
    </source>
</evidence>
<evidence type="ECO:0000256" key="11">
    <source>
        <dbReference type="ARBA" id="ARBA00023012"/>
    </source>
</evidence>
<evidence type="ECO:0000313" key="18">
    <source>
        <dbReference type="EMBL" id="NOU95965.1"/>
    </source>
</evidence>
<dbReference type="SMART" id="SM00388">
    <property type="entry name" value="HisKA"/>
    <property type="match status" value="1"/>
</dbReference>
<feature type="domain" description="PAS" evidence="15">
    <location>
        <begin position="372"/>
        <end position="439"/>
    </location>
</feature>
<feature type="domain" description="PAC" evidence="16">
    <location>
        <begin position="442"/>
        <end position="496"/>
    </location>
</feature>
<dbReference type="GO" id="GO:0030435">
    <property type="term" value="P:sporulation resulting in formation of a cellular spore"/>
    <property type="evidence" value="ECO:0007669"/>
    <property type="project" value="UniProtKB-KW"/>
</dbReference>
<dbReference type="PRINTS" id="PR00344">
    <property type="entry name" value="BCTRLSENSOR"/>
</dbReference>
<dbReference type="InterPro" id="IPR003660">
    <property type="entry name" value="HAMP_dom"/>
</dbReference>
<evidence type="ECO:0000259" key="15">
    <source>
        <dbReference type="PROSITE" id="PS50112"/>
    </source>
</evidence>
<evidence type="ECO:0000259" key="17">
    <source>
        <dbReference type="PROSITE" id="PS50885"/>
    </source>
</evidence>
<keyword evidence="5" id="KW-0597">Phosphoprotein</keyword>
<dbReference type="InterPro" id="IPR036890">
    <property type="entry name" value="HATPase_C_sf"/>
</dbReference>
<keyword evidence="19" id="KW-1185">Reference proteome</keyword>
<dbReference type="PROSITE" id="PS50885">
    <property type="entry name" value="HAMP"/>
    <property type="match status" value="1"/>
</dbReference>
<dbReference type="EMBL" id="WHOD01000087">
    <property type="protein sequence ID" value="NOU95965.1"/>
    <property type="molecule type" value="Genomic_DNA"/>
</dbReference>